<comment type="caution">
    <text evidence="4">The sequence shown here is derived from an EMBL/GenBank/DDBJ whole genome shotgun (WGS) entry which is preliminary data.</text>
</comment>
<keyword evidence="5" id="KW-1185">Reference proteome</keyword>
<feature type="region of interest" description="Disordered" evidence="2">
    <location>
        <begin position="612"/>
        <end position="930"/>
    </location>
</feature>
<keyword evidence="1" id="KW-0175">Coiled coil</keyword>
<feature type="compositionally biased region" description="Basic and acidic residues" evidence="2">
    <location>
        <begin position="614"/>
        <end position="627"/>
    </location>
</feature>
<gene>
    <name evidence="4" type="ORF">SteCoe_5048</name>
</gene>
<feature type="chain" id="PRO_5012345110" evidence="3">
    <location>
        <begin position="20"/>
        <end position="930"/>
    </location>
</feature>
<evidence type="ECO:0000313" key="4">
    <source>
        <dbReference type="EMBL" id="OMJ92275.1"/>
    </source>
</evidence>
<proteinExistence type="predicted"/>
<reference evidence="4 5" key="1">
    <citation type="submission" date="2016-11" db="EMBL/GenBank/DDBJ databases">
        <title>The macronuclear genome of Stentor coeruleus: a giant cell with tiny introns.</title>
        <authorList>
            <person name="Slabodnick M."/>
            <person name="Ruby J.G."/>
            <person name="Reiff S.B."/>
            <person name="Swart E.C."/>
            <person name="Gosai S."/>
            <person name="Prabakaran S."/>
            <person name="Witkowska E."/>
            <person name="Larue G.E."/>
            <person name="Fisher S."/>
            <person name="Freeman R.M."/>
            <person name="Gunawardena J."/>
            <person name="Chu W."/>
            <person name="Stover N.A."/>
            <person name="Gregory B.D."/>
            <person name="Nowacki M."/>
            <person name="Derisi J."/>
            <person name="Roy S.W."/>
            <person name="Marshall W.F."/>
            <person name="Sood P."/>
        </authorList>
    </citation>
    <scope>NUCLEOTIDE SEQUENCE [LARGE SCALE GENOMIC DNA]</scope>
    <source>
        <strain evidence="4">WM001</strain>
    </source>
</reference>
<keyword evidence="3" id="KW-0732">Signal</keyword>
<organism evidence="4 5">
    <name type="scientific">Stentor coeruleus</name>
    <dbReference type="NCBI Taxonomy" id="5963"/>
    <lineage>
        <taxon>Eukaryota</taxon>
        <taxon>Sar</taxon>
        <taxon>Alveolata</taxon>
        <taxon>Ciliophora</taxon>
        <taxon>Postciliodesmatophora</taxon>
        <taxon>Heterotrichea</taxon>
        <taxon>Heterotrichida</taxon>
        <taxon>Stentoridae</taxon>
        <taxon>Stentor</taxon>
    </lineage>
</organism>
<feature type="compositionally biased region" description="Acidic residues" evidence="2">
    <location>
        <begin position="637"/>
        <end position="916"/>
    </location>
</feature>
<evidence type="ECO:0000256" key="1">
    <source>
        <dbReference type="SAM" id="Coils"/>
    </source>
</evidence>
<feature type="coiled-coil region" evidence="1">
    <location>
        <begin position="288"/>
        <end position="322"/>
    </location>
</feature>
<evidence type="ECO:0000313" key="5">
    <source>
        <dbReference type="Proteomes" id="UP000187209"/>
    </source>
</evidence>
<dbReference type="EMBL" id="MPUH01000065">
    <property type="protein sequence ID" value="OMJ92275.1"/>
    <property type="molecule type" value="Genomic_DNA"/>
</dbReference>
<sequence>MRAIKYLLLLSLSVTLCASEGLDTTDDITEDLVLETEDSSSTEENDEELMITDLEGDSPIDFEVIEEGDDEEMEDLDDWIDEAEENMDAVNIQELADLEELEETIEYYELQLQYLENFETVEINSIVYDVTSLQIYIEEMKEYYELRKTDEELAELNEVLDDMENSNDLVQFGDGISEAEDLADEMEPTHSVTIEGKIYTKDRLYEDIEVAKSSQDQSLENMLADLVGKVQGNNEEDTLEEQADIILELTHQLELEDVVIIDNEEYNINELEAWMSENLAIVNDMDSTKDLEADKEDAEFQLQQLNEVSDDYIDEIEELQELLDIDPSEVFVLNGIEYTRADLEAIIEADEEALEQFVIQIAIADLDDLYMDDFTDPELDADDQIEGLEAIEDLIGYMDDDDVVVLDDISFDKQGLIDQLNEANENTENQLMQKLEELINESDLETLSAFDLQNLVEDMQLLPEVMDEGETVDLWGETFDKDEILVLIDELIAMYNSMKEQEMETNEINDIHNIFVSFNGSMTISDFYDLEMEINELQMSFESDDKIVIGGIELDENGIEEFKYYAKIIREELSVTLDEEIPPADELELFTSTLGESTSAEDMPTLEEDYVAEAPDRINEPGIKEVDTDMEAGGNTSEEEETEESESTSEDFSDDPGLEEAAGETEEEAEVVDNTEEEAEVVDNTEEEAEVVDNTEEEAEVVDNTEEEAEVVDNTEEEAEVVDNTEEEAEVVDNTEEEAEVVDNTEEEAEVVDNTEEEAEVVDNTEEEAEVVDNTEEEAEVVDNTEEEAEVVDNTEEEAEVVDNTEEEAEVVDNTEEEAEVVDNTEEEAEVVDNTEEEAEVVDNTEEEAEVVDNTEEEAEVVDNTEEEAEVVDNTEEEAEVVDNTEEEAEVADNTEETDTIEEVAEESTESTEATDETAAVSSPSFLAIN</sequence>
<protein>
    <submittedName>
        <fullName evidence="4">Uncharacterized protein</fullName>
    </submittedName>
</protein>
<accession>A0A1R2CTF2</accession>
<dbReference type="Proteomes" id="UP000187209">
    <property type="component" value="Unassembled WGS sequence"/>
</dbReference>
<dbReference type="AlphaFoldDB" id="A0A1R2CTF2"/>
<feature type="coiled-coil region" evidence="1">
    <location>
        <begin position="73"/>
        <end position="118"/>
    </location>
</feature>
<feature type="signal peptide" evidence="3">
    <location>
        <begin position="1"/>
        <end position="19"/>
    </location>
</feature>
<evidence type="ECO:0000256" key="2">
    <source>
        <dbReference type="SAM" id="MobiDB-lite"/>
    </source>
</evidence>
<evidence type="ECO:0000256" key="3">
    <source>
        <dbReference type="SAM" id="SignalP"/>
    </source>
</evidence>
<name>A0A1R2CTF2_9CILI</name>